<evidence type="ECO:0000313" key="14">
    <source>
        <dbReference type="EMBL" id="AFM11616.1"/>
    </source>
</evidence>
<dbReference type="InterPro" id="IPR036420">
    <property type="entry name" value="BRCT_dom_sf"/>
</dbReference>
<name>I4B2V9_TURPD</name>
<comment type="cofactor">
    <cofactor evidence="11">
        <name>Mg(2+)</name>
        <dbReference type="ChEBI" id="CHEBI:18420"/>
    </cofactor>
    <cofactor evidence="11">
        <name>Mn(2+)</name>
        <dbReference type="ChEBI" id="CHEBI:29035"/>
    </cofactor>
</comment>
<dbReference type="OrthoDB" id="9759736at2"/>
<dbReference type="Gene3D" id="2.40.50.140">
    <property type="entry name" value="Nucleic acid-binding proteins"/>
    <property type="match status" value="1"/>
</dbReference>
<keyword evidence="11" id="KW-0464">Manganese</keyword>
<dbReference type="SMART" id="SM00532">
    <property type="entry name" value="LIGANc"/>
    <property type="match status" value="1"/>
</dbReference>
<keyword evidence="3 11" id="KW-0235">DNA replication</keyword>
<evidence type="ECO:0000256" key="2">
    <source>
        <dbReference type="ARBA" id="ARBA00022598"/>
    </source>
</evidence>
<dbReference type="RefSeq" id="WP_014802134.1">
    <property type="nucleotide sequence ID" value="NC_018020.1"/>
</dbReference>
<dbReference type="SUPFAM" id="SSF47781">
    <property type="entry name" value="RuvA domain 2-like"/>
    <property type="match status" value="1"/>
</dbReference>
<dbReference type="InterPro" id="IPR033136">
    <property type="entry name" value="DNA_ligase_CS"/>
</dbReference>
<protein>
    <recommendedName>
        <fullName evidence="11 12">DNA ligase</fullName>
        <ecNumber evidence="11 12">6.5.1.2</ecNumber>
    </recommendedName>
    <alternativeName>
        <fullName evidence="11">Polydeoxyribonucleotide synthase [NAD(+)]</fullName>
    </alternativeName>
</protein>
<feature type="binding site" evidence="11">
    <location>
        <position position="182"/>
    </location>
    <ligand>
        <name>NAD(+)</name>
        <dbReference type="ChEBI" id="CHEBI:57540"/>
    </ligand>
</feature>
<dbReference type="InterPro" id="IPR010994">
    <property type="entry name" value="RuvA_2-like"/>
</dbReference>
<keyword evidence="2 11" id="KW-0436">Ligase</keyword>
<dbReference type="Pfam" id="PF00533">
    <property type="entry name" value="BRCT"/>
    <property type="match status" value="1"/>
</dbReference>
<feature type="binding site" evidence="11">
    <location>
        <position position="438"/>
    </location>
    <ligand>
        <name>Zn(2+)</name>
        <dbReference type="ChEBI" id="CHEBI:29105"/>
    </ligand>
</feature>
<dbReference type="Gene3D" id="6.20.10.30">
    <property type="match status" value="1"/>
</dbReference>
<gene>
    <name evidence="11" type="primary">ligA</name>
    <name evidence="14" type="ordered locus">Turpa_0967</name>
</gene>
<dbReference type="KEGG" id="tpx:Turpa_0967"/>
<dbReference type="AlphaFoldDB" id="I4B2V9"/>
<feature type="active site" description="N6-AMP-lysine intermediate" evidence="11">
    <location>
        <position position="124"/>
    </location>
</feature>
<dbReference type="PATRIC" id="fig|869212.3.peg.943"/>
<dbReference type="GO" id="GO:0006281">
    <property type="term" value="P:DNA repair"/>
    <property type="evidence" value="ECO:0007669"/>
    <property type="project" value="UniProtKB-KW"/>
</dbReference>
<evidence type="ECO:0000256" key="4">
    <source>
        <dbReference type="ARBA" id="ARBA00022723"/>
    </source>
</evidence>
<dbReference type="NCBIfam" id="TIGR00575">
    <property type="entry name" value="dnlj"/>
    <property type="match status" value="1"/>
</dbReference>
<accession>I4B2V9</accession>
<dbReference type="STRING" id="869212.Turpa_0967"/>
<dbReference type="PROSITE" id="PS50172">
    <property type="entry name" value="BRCT"/>
    <property type="match status" value="1"/>
</dbReference>
<dbReference type="GO" id="GO:0046872">
    <property type="term" value="F:metal ion binding"/>
    <property type="evidence" value="ECO:0007669"/>
    <property type="project" value="UniProtKB-KW"/>
</dbReference>
<dbReference type="Gene3D" id="3.30.470.30">
    <property type="entry name" value="DNA ligase/mRNA capping enzyme"/>
    <property type="match status" value="1"/>
</dbReference>
<dbReference type="SUPFAM" id="SSF52113">
    <property type="entry name" value="BRCT domain"/>
    <property type="match status" value="1"/>
</dbReference>
<organism evidence="14 15">
    <name type="scientific">Turneriella parva (strain ATCC BAA-1111 / DSM 21527 / NCTC 11395 / H)</name>
    <name type="common">Leptospira parva</name>
    <dbReference type="NCBI Taxonomy" id="869212"/>
    <lineage>
        <taxon>Bacteria</taxon>
        <taxon>Pseudomonadati</taxon>
        <taxon>Spirochaetota</taxon>
        <taxon>Spirochaetia</taxon>
        <taxon>Leptospirales</taxon>
        <taxon>Leptospiraceae</taxon>
        <taxon>Turneriella</taxon>
    </lineage>
</organism>
<dbReference type="CDD" id="cd17748">
    <property type="entry name" value="BRCT_DNA_ligase_like"/>
    <property type="match status" value="1"/>
</dbReference>
<dbReference type="SMART" id="SM00292">
    <property type="entry name" value="BRCT"/>
    <property type="match status" value="1"/>
</dbReference>
<dbReference type="HOGENOM" id="CLU_007764_2_1_12"/>
<dbReference type="InterPro" id="IPR012340">
    <property type="entry name" value="NA-bd_OB-fold"/>
</dbReference>
<keyword evidence="5 11" id="KW-0227">DNA damage</keyword>
<dbReference type="EMBL" id="CP002959">
    <property type="protein sequence ID" value="AFM11616.1"/>
    <property type="molecule type" value="Genomic_DNA"/>
</dbReference>
<keyword evidence="4 11" id="KW-0479">Metal-binding</keyword>
<evidence type="ECO:0000256" key="10">
    <source>
        <dbReference type="ARBA" id="ARBA00034005"/>
    </source>
</evidence>
<evidence type="ECO:0000256" key="9">
    <source>
        <dbReference type="ARBA" id="ARBA00023204"/>
    </source>
</evidence>
<feature type="binding site" evidence="11">
    <location>
        <position position="422"/>
    </location>
    <ligand>
        <name>Zn(2+)</name>
        <dbReference type="ChEBI" id="CHEBI:29105"/>
    </ligand>
</feature>
<keyword evidence="6 11" id="KW-0862">Zinc</keyword>
<feature type="binding site" evidence="11">
    <location>
        <begin position="92"/>
        <end position="93"/>
    </location>
    <ligand>
        <name>NAD(+)</name>
        <dbReference type="ChEBI" id="CHEBI:57540"/>
    </ligand>
</feature>
<evidence type="ECO:0000259" key="13">
    <source>
        <dbReference type="PROSITE" id="PS50172"/>
    </source>
</evidence>
<comment type="similarity">
    <text evidence="11">Belongs to the NAD-dependent DNA ligase family. LigA subfamily.</text>
</comment>
<dbReference type="InterPro" id="IPR018239">
    <property type="entry name" value="DNA_ligase_AS"/>
</dbReference>
<dbReference type="PANTHER" id="PTHR23389">
    <property type="entry name" value="CHROMOSOME TRANSMISSION FIDELITY FACTOR 18"/>
    <property type="match status" value="1"/>
</dbReference>
<dbReference type="HAMAP" id="MF_01588">
    <property type="entry name" value="DNA_ligase_A"/>
    <property type="match status" value="1"/>
</dbReference>
<dbReference type="Gene3D" id="1.10.287.610">
    <property type="entry name" value="Helix hairpin bin"/>
    <property type="match status" value="1"/>
</dbReference>
<dbReference type="Pfam" id="PF01653">
    <property type="entry name" value="DNA_ligase_aden"/>
    <property type="match status" value="1"/>
</dbReference>
<sequence>MPKRIKSARNAADFSAGDYAQLIDELYYHNRKYYLEDEPEISDAEYDEKMRLLQQVEALHPEWLRPDSPTQKVGGEVREDFAEVKHDPPMMSLDNAMNLEELRAFHDRLVKAGIKEPVYHVEPKFDGLAIDLVYENGVLVVGSTRGNGEVGEDITHNVKTVKNVPLRLMVDSPPAKVTIRGEVIIKLADFQKINERQAKDGKKLFANPRNTAAGALRQQDSSQAKDKMLSFFPYTLAKFDDPKKRFAKEMRKQDSIWKSVFPELGFRTSAYHLTADFDGVAKYYEEMIVSRANIEYDLDGLVIKLNDTTEWENFGATTKAPRWAIALKFPARSGVTKLERVVYQVGRTGVVTPVAELTPINLGGVMVARASLHNADEIERLGLHEGDYVEVVRSGDVIPKVVAAVADKRAKKAKPVAFVKKCPSCGRPLEREDVFFRCVNAACPEMNEAFLQFFVSKNGLDIESLGAEWVAKLYQNKVISDYADLFAVTKADLLQFEGMGEILAAKILQSIDARRKISFSKLLTAVGIPNVGEHVASILADHFAGPEALAEATETELTAIHEIGPGTAASVQQWFADKVNKARLKKLVKNGVEIVREERAKISDAFVGKSFVFTGTLTQFTRDGAEAEVKARGGRASSSVSKKTDFVVVGADAGSKAQKAKELGVPIISEAEFAAML</sequence>
<keyword evidence="8 11" id="KW-0520">NAD</keyword>
<dbReference type="InterPro" id="IPR041663">
    <property type="entry name" value="DisA/LigA_HHH"/>
</dbReference>
<dbReference type="GO" id="GO:0006260">
    <property type="term" value="P:DNA replication"/>
    <property type="evidence" value="ECO:0007669"/>
    <property type="project" value="UniProtKB-KW"/>
</dbReference>
<dbReference type="GO" id="GO:0005829">
    <property type="term" value="C:cytosol"/>
    <property type="evidence" value="ECO:0007669"/>
    <property type="project" value="TreeGrafter"/>
</dbReference>
<comment type="function">
    <text evidence="1 11">DNA ligase that catalyzes the formation of phosphodiester linkages between 5'-phosphoryl and 3'-hydroxyl groups in double-stranded DNA using NAD as a coenzyme and as the energy source for the reaction. It is essential for DNA replication and repair of damaged DNA.</text>
</comment>
<dbReference type="EC" id="6.5.1.2" evidence="11 12"/>
<dbReference type="InterPro" id="IPR004150">
    <property type="entry name" value="NAD_DNA_ligase_OB"/>
</dbReference>
<proteinExistence type="inferred from homology"/>
<evidence type="ECO:0000256" key="7">
    <source>
        <dbReference type="ARBA" id="ARBA00022842"/>
    </source>
</evidence>
<dbReference type="InterPro" id="IPR001357">
    <property type="entry name" value="BRCT_dom"/>
</dbReference>
<dbReference type="Gene3D" id="1.10.150.20">
    <property type="entry name" value="5' to 3' exonuclease, C-terminal subdomain"/>
    <property type="match status" value="2"/>
</dbReference>
<dbReference type="Gene3D" id="3.40.50.10190">
    <property type="entry name" value="BRCT domain"/>
    <property type="match status" value="1"/>
</dbReference>
<feature type="binding site" evidence="11">
    <location>
        <position position="425"/>
    </location>
    <ligand>
        <name>Zn(2+)</name>
        <dbReference type="ChEBI" id="CHEBI:29105"/>
    </ligand>
</feature>
<dbReference type="Proteomes" id="UP000006048">
    <property type="component" value="Chromosome"/>
</dbReference>
<evidence type="ECO:0000256" key="1">
    <source>
        <dbReference type="ARBA" id="ARBA00004067"/>
    </source>
</evidence>
<evidence type="ECO:0000256" key="3">
    <source>
        <dbReference type="ARBA" id="ARBA00022705"/>
    </source>
</evidence>
<dbReference type="PROSITE" id="PS01055">
    <property type="entry name" value="DNA_LIGASE_N1"/>
    <property type="match status" value="1"/>
</dbReference>
<dbReference type="SUPFAM" id="SSF56091">
    <property type="entry name" value="DNA ligase/mRNA capping enzyme, catalytic domain"/>
    <property type="match status" value="1"/>
</dbReference>
<feature type="binding site" evidence="11">
    <location>
        <position position="304"/>
    </location>
    <ligand>
        <name>NAD(+)</name>
        <dbReference type="ChEBI" id="CHEBI:57540"/>
    </ligand>
</feature>
<evidence type="ECO:0000256" key="8">
    <source>
        <dbReference type="ARBA" id="ARBA00023027"/>
    </source>
</evidence>
<evidence type="ECO:0000256" key="11">
    <source>
        <dbReference type="HAMAP-Rule" id="MF_01588"/>
    </source>
</evidence>
<evidence type="ECO:0000256" key="6">
    <source>
        <dbReference type="ARBA" id="ARBA00022833"/>
    </source>
</evidence>
<keyword evidence="9 11" id="KW-0234">DNA repair</keyword>
<dbReference type="InterPro" id="IPR001679">
    <property type="entry name" value="DNA_ligase"/>
</dbReference>
<feature type="domain" description="BRCT" evidence="13">
    <location>
        <begin position="601"/>
        <end position="677"/>
    </location>
</feature>
<dbReference type="InterPro" id="IPR013840">
    <property type="entry name" value="DNAligase_N"/>
</dbReference>
<feature type="binding site" evidence="11">
    <location>
        <position position="122"/>
    </location>
    <ligand>
        <name>NAD(+)</name>
        <dbReference type="ChEBI" id="CHEBI:57540"/>
    </ligand>
</feature>
<comment type="catalytic activity">
    <reaction evidence="10 11 12">
        <text>NAD(+) + (deoxyribonucleotide)n-3'-hydroxyl + 5'-phospho-(deoxyribonucleotide)m = (deoxyribonucleotide)n+m + AMP + beta-nicotinamide D-nucleotide.</text>
        <dbReference type="EC" id="6.5.1.2"/>
    </reaction>
</comment>
<dbReference type="PIRSF" id="PIRSF001604">
    <property type="entry name" value="LigA"/>
    <property type="match status" value="1"/>
</dbReference>
<feature type="binding site" evidence="11">
    <location>
        <begin position="43"/>
        <end position="47"/>
    </location>
    <ligand>
        <name>NAD(+)</name>
        <dbReference type="ChEBI" id="CHEBI:57540"/>
    </ligand>
</feature>
<dbReference type="Pfam" id="PF12826">
    <property type="entry name" value="HHH_2"/>
    <property type="match status" value="1"/>
</dbReference>
<feature type="binding site" evidence="11">
    <location>
        <position position="145"/>
    </location>
    <ligand>
        <name>NAD(+)</name>
        <dbReference type="ChEBI" id="CHEBI:57540"/>
    </ligand>
</feature>
<keyword evidence="15" id="KW-1185">Reference proteome</keyword>
<evidence type="ECO:0000256" key="12">
    <source>
        <dbReference type="RuleBase" id="RU000618"/>
    </source>
</evidence>
<keyword evidence="7 11" id="KW-0460">Magnesium</keyword>
<dbReference type="PANTHER" id="PTHR23389:SF9">
    <property type="entry name" value="DNA LIGASE"/>
    <property type="match status" value="1"/>
</dbReference>
<evidence type="ECO:0000313" key="15">
    <source>
        <dbReference type="Proteomes" id="UP000006048"/>
    </source>
</evidence>
<evidence type="ECO:0000256" key="5">
    <source>
        <dbReference type="ARBA" id="ARBA00022763"/>
    </source>
</evidence>
<dbReference type="NCBIfam" id="NF005932">
    <property type="entry name" value="PRK07956.1"/>
    <property type="match status" value="1"/>
</dbReference>
<dbReference type="Pfam" id="PF03120">
    <property type="entry name" value="OB_DNA_ligase"/>
    <property type="match status" value="1"/>
</dbReference>
<dbReference type="GO" id="GO:0003911">
    <property type="term" value="F:DNA ligase (NAD+) activity"/>
    <property type="evidence" value="ECO:0007669"/>
    <property type="project" value="UniProtKB-UniRule"/>
</dbReference>
<feature type="binding site" evidence="11">
    <location>
        <position position="328"/>
    </location>
    <ligand>
        <name>NAD(+)</name>
        <dbReference type="ChEBI" id="CHEBI:57540"/>
    </ligand>
</feature>
<dbReference type="PROSITE" id="PS01056">
    <property type="entry name" value="DNA_LIGASE_N2"/>
    <property type="match status" value="1"/>
</dbReference>
<reference evidence="14 15" key="1">
    <citation type="submission" date="2012-06" db="EMBL/GenBank/DDBJ databases">
        <title>The complete chromosome of genome of Turneriella parva DSM 21527.</title>
        <authorList>
            <consortium name="US DOE Joint Genome Institute (JGI-PGF)"/>
            <person name="Lucas S."/>
            <person name="Han J."/>
            <person name="Lapidus A."/>
            <person name="Bruce D."/>
            <person name="Goodwin L."/>
            <person name="Pitluck S."/>
            <person name="Peters L."/>
            <person name="Kyrpides N."/>
            <person name="Mavromatis K."/>
            <person name="Ivanova N."/>
            <person name="Mikhailova N."/>
            <person name="Chertkov O."/>
            <person name="Detter J.C."/>
            <person name="Tapia R."/>
            <person name="Han C."/>
            <person name="Land M."/>
            <person name="Hauser L."/>
            <person name="Markowitz V."/>
            <person name="Cheng J.-F."/>
            <person name="Hugenholtz P."/>
            <person name="Woyke T."/>
            <person name="Wu D."/>
            <person name="Gronow S."/>
            <person name="Wellnitz S."/>
            <person name="Brambilla E."/>
            <person name="Klenk H.-P."/>
            <person name="Eisen J.A."/>
        </authorList>
    </citation>
    <scope>NUCLEOTIDE SEQUENCE [LARGE SCALE GENOMIC DNA]</scope>
    <source>
        <strain evidence="15">ATCC BAA-1111 / DSM 21527 / NCTC 11395 / H</strain>
    </source>
</reference>
<dbReference type="SUPFAM" id="SSF50249">
    <property type="entry name" value="Nucleic acid-binding proteins"/>
    <property type="match status" value="1"/>
</dbReference>
<feature type="binding site" evidence="11">
    <location>
        <position position="443"/>
    </location>
    <ligand>
        <name>Zn(2+)</name>
        <dbReference type="ChEBI" id="CHEBI:29105"/>
    </ligand>
</feature>
<dbReference type="CDD" id="cd00114">
    <property type="entry name" value="LIGANc"/>
    <property type="match status" value="1"/>
</dbReference>
<dbReference type="InterPro" id="IPR013839">
    <property type="entry name" value="DNAligase_adenylation"/>
</dbReference>